<dbReference type="CDD" id="cd03884">
    <property type="entry name" value="M20_bAS"/>
    <property type="match status" value="1"/>
</dbReference>
<keyword evidence="11" id="KW-1185">Reference proteome</keyword>
<dbReference type="RefSeq" id="WP_007917264.1">
    <property type="nucleotide sequence ID" value="NZ_ADVG01000003.1"/>
</dbReference>
<keyword evidence="4 7" id="KW-0479">Metal-binding</keyword>
<dbReference type="Pfam" id="PF01546">
    <property type="entry name" value="Peptidase_M20"/>
    <property type="match status" value="1"/>
</dbReference>
<dbReference type="NCBIfam" id="NF006775">
    <property type="entry name" value="PRK09290.2-5"/>
    <property type="match status" value="1"/>
</dbReference>
<dbReference type="PIRSF" id="PIRSF001235">
    <property type="entry name" value="Amidase_carbamoylase"/>
    <property type="match status" value="1"/>
</dbReference>
<evidence type="ECO:0000256" key="7">
    <source>
        <dbReference type="PIRSR" id="PIRSR001235-1"/>
    </source>
</evidence>
<dbReference type="InterPro" id="IPR036264">
    <property type="entry name" value="Bact_exopeptidase_dim_dom"/>
</dbReference>
<evidence type="ECO:0000256" key="4">
    <source>
        <dbReference type="ARBA" id="ARBA00022723"/>
    </source>
</evidence>
<evidence type="ECO:0000256" key="3">
    <source>
        <dbReference type="ARBA" id="ARBA00011738"/>
    </source>
</evidence>
<dbReference type="PANTHER" id="PTHR32494:SF19">
    <property type="entry name" value="ALLANTOATE DEIMINASE-RELATED"/>
    <property type="match status" value="1"/>
</dbReference>
<dbReference type="InterPro" id="IPR010158">
    <property type="entry name" value="Amidase_Cbmase"/>
</dbReference>
<dbReference type="InterPro" id="IPR011650">
    <property type="entry name" value="Peptidase_M20_dimer"/>
</dbReference>
<accession>D6TYV4</accession>
<dbReference type="GO" id="GO:0047652">
    <property type="term" value="F:allantoate deiminase activity"/>
    <property type="evidence" value="ECO:0007669"/>
    <property type="project" value="UniProtKB-EC"/>
</dbReference>
<dbReference type="EMBL" id="ADVG01000003">
    <property type="protein sequence ID" value="EFH85179.1"/>
    <property type="molecule type" value="Genomic_DNA"/>
</dbReference>
<evidence type="ECO:0000256" key="5">
    <source>
        <dbReference type="ARBA" id="ARBA00022801"/>
    </source>
</evidence>
<organism evidence="10 11">
    <name type="scientific">Ktedonobacter racemifer DSM 44963</name>
    <dbReference type="NCBI Taxonomy" id="485913"/>
    <lineage>
        <taxon>Bacteria</taxon>
        <taxon>Bacillati</taxon>
        <taxon>Chloroflexota</taxon>
        <taxon>Ktedonobacteria</taxon>
        <taxon>Ktedonobacterales</taxon>
        <taxon>Ktedonobacteraceae</taxon>
        <taxon>Ktedonobacter</taxon>
    </lineage>
</organism>
<evidence type="ECO:0000256" key="2">
    <source>
        <dbReference type="ARBA" id="ARBA00006153"/>
    </source>
</evidence>
<dbReference type="InterPro" id="IPR001261">
    <property type="entry name" value="ArgE/DapE_CS"/>
</dbReference>
<dbReference type="Gene3D" id="3.40.630.10">
    <property type="entry name" value="Zn peptidases"/>
    <property type="match status" value="1"/>
</dbReference>
<feature type="binding site" evidence="7">
    <location>
        <position position="197"/>
    </location>
    <ligand>
        <name>Zn(2+)</name>
        <dbReference type="ChEBI" id="CHEBI:29105"/>
        <label>1</label>
    </ligand>
</feature>
<feature type="binding site" evidence="8">
    <location>
        <position position="294"/>
    </location>
    <ligand>
        <name>allantoate</name>
        <dbReference type="ChEBI" id="CHEBI:17536"/>
    </ligand>
</feature>
<comment type="cofactor">
    <cofactor evidence="1">
        <name>Mn(2+)</name>
        <dbReference type="ChEBI" id="CHEBI:29035"/>
    </cofactor>
</comment>
<feature type="binding site" evidence="7">
    <location>
        <position position="85"/>
    </location>
    <ligand>
        <name>Zn(2+)</name>
        <dbReference type="ChEBI" id="CHEBI:29105"/>
        <label>1</label>
    </ligand>
</feature>
<keyword evidence="6" id="KW-0464">Manganese</keyword>
<feature type="domain" description="Peptidase M20 dimerisation" evidence="9">
    <location>
        <begin position="219"/>
        <end position="317"/>
    </location>
</feature>
<dbReference type="SUPFAM" id="SSF55031">
    <property type="entry name" value="Bacterial exopeptidase dimerisation domain"/>
    <property type="match status" value="1"/>
</dbReference>
<gene>
    <name evidence="10" type="ORF">Krac_6348</name>
</gene>
<keyword evidence="7" id="KW-0862">Zinc</keyword>
<dbReference type="STRING" id="485913.Krac_6348"/>
<proteinExistence type="inferred from homology"/>
<feature type="binding site" evidence="7">
    <location>
        <position position="131"/>
    </location>
    <ligand>
        <name>Zn(2+)</name>
        <dbReference type="ChEBI" id="CHEBI:29105"/>
        <label>2</label>
    </ligand>
</feature>
<dbReference type="GO" id="GO:0046872">
    <property type="term" value="F:metal ion binding"/>
    <property type="evidence" value="ECO:0007669"/>
    <property type="project" value="UniProtKB-KW"/>
</dbReference>
<evidence type="ECO:0000259" key="9">
    <source>
        <dbReference type="Pfam" id="PF07687"/>
    </source>
</evidence>
<feature type="binding site" evidence="8">
    <location>
        <position position="222"/>
    </location>
    <ligand>
        <name>allantoate</name>
        <dbReference type="ChEBI" id="CHEBI:17536"/>
    </ligand>
</feature>
<dbReference type="InterPro" id="IPR002933">
    <property type="entry name" value="Peptidase_M20"/>
</dbReference>
<sequence>MSEIAMPDSVAHTVMERCDLLATCSEEAGCVTRRFATPPMHQVHELFANWMRTAGMTVQIDAVGNLIGRYESNRAGAQTLLLGSHLDTVRNAGKYDGLLGVLVALACLERLYARGERLPFAIELLGFAEEEGLRYQSVYIGSKAITGTFDVQALALRDEDGIAMVDALRAFGGNPDPALLRSPRWSPEELLGYCEVHIEQGPVLEAKQLPLAVVTGIVGQQRILVTFKGEAGHAGTLPMKQRHDALCAAAEFVLAAEMLGQRESGLVATVGQLQVQPGASNVIPGEVTLSLDIRHEDDTKRDLYADQLRERVDRICRERGITLAWQPVQRSPTVSCAPSLIKRWRQALLEEKYPVFMLPSGAGHDAVTMSTLTDIAMLFVRCKGGISHHPAESVLEEDVAAAIVALERFLKLTAKEVEDERI</sequence>
<dbReference type="OrthoDB" id="9808195at2"/>
<feature type="binding site" evidence="8">
    <location>
        <position position="281"/>
    </location>
    <ligand>
        <name>allantoate</name>
        <dbReference type="ChEBI" id="CHEBI:17536"/>
    </ligand>
</feature>
<dbReference type="PANTHER" id="PTHR32494">
    <property type="entry name" value="ALLANTOATE DEIMINASE-RELATED"/>
    <property type="match status" value="1"/>
</dbReference>
<dbReference type="FunCoup" id="D6TYV4">
    <property type="interactions" value="210"/>
</dbReference>
<feature type="binding site" evidence="7">
    <location>
        <position position="96"/>
    </location>
    <ligand>
        <name>Zn(2+)</name>
        <dbReference type="ChEBI" id="CHEBI:29105"/>
        <label>2</label>
    </ligand>
</feature>
<evidence type="ECO:0000256" key="6">
    <source>
        <dbReference type="ARBA" id="ARBA00023211"/>
    </source>
</evidence>
<dbReference type="InParanoid" id="D6TYV4"/>
<dbReference type="eggNOG" id="COG0624">
    <property type="taxonomic scope" value="Bacteria"/>
</dbReference>
<evidence type="ECO:0000256" key="8">
    <source>
        <dbReference type="PIRSR" id="PIRSR001235-2"/>
    </source>
</evidence>
<evidence type="ECO:0000256" key="1">
    <source>
        <dbReference type="ARBA" id="ARBA00001936"/>
    </source>
</evidence>
<keyword evidence="5 10" id="KW-0378">Hydrolase</keyword>
<dbReference type="NCBIfam" id="TIGR01879">
    <property type="entry name" value="hydantase"/>
    <property type="match status" value="1"/>
</dbReference>
<dbReference type="SUPFAM" id="SSF53187">
    <property type="entry name" value="Zn-dependent exopeptidases"/>
    <property type="match status" value="1"/>
</dbReference>
<reference evidence="10 11" key="1">
    <citation type="journal article" date="2011" name="Stand. Genomic Sci.">
        <title>Non-contiguous finished genome sequence and contextual data of the filamentous soil bacterium Ktedonobacter racemifer type strain (SOSP1-21).</title>
        <authorList>
            <person name="Chang Y.J."/>
            <person name="Land M."/>
            <person name="Hauser L."/>
            <person name="Chertkov O."/>
            <person name="Del Rio T.G."/>
            <person name="Nolan M."/>
            <person name="Copeland A."/>
            <person name="Tice H."/>
            <person name="Cheng J.F."/>
            <person name="Lucas S."/>
            <person name="Han C."/>
            <person name="Goodwin L."/>
            <person name="Pitluck S."/>
            <person name="Ivanova N."/>
            <person name="Ovchinikova G."/>
            <person name="Pati A."/>
            <person name="Chen A."/>
            <person name="Palaniappan K."/>
            <person name="Mavromatis K."/>
            <person name="Liolios K."/>
            <person name="Brettin T."/>
            <person name="Fiebig A."/>
            <person name="Rohde M."/>
            <person name="Abt B."/>
            <person name="Goker M."/>
            <person name="Detter J.C."/>
            <person name="Woyke T."/>
            <person name="Bristow J."/>
            <person name="Eisen J.A."/>
            <person name="Markowitz V."/>
            <person name="Hugenholtz P."/>
            <person name="Kyrpides N.C."/>
            <person name="Klenk H.P."/>
            <person name="Lapidus A."/>
        </authorList>
    </citation>
    <scope>NUCLEOTIDE SEQUENCE [LARGE SCALE GENOMIC DNA]</scope>
    <source>
        <strain evidence="11">DSM 44963</strain>
    </source>
</reference>
<comment type="cofactor">
    <cofactor evidence="7">
        <name>Zn(2+)</name>
        <dbReference type="ChEBI" id="CHEBI:29105"/>
    </cofactor>
    <text evidence="7">Binds 2 Zn(2+) ions per subunit.</text>
</comment>
<name>D6TYV4_KTERA</name>
<feature type="binding site" evidence="7">
    <location>
        <position position="388"/>
    </location>
    <ligand>
        <name>Zn(2+)</name>
        <dbReference type="ChEBI" id="CHEBI:29105"/>
        <label>2</label>
    </ligand>
</feature>
<evidence type="ECO:0000313" key="10">
    <source>
        <dbReference type="EMBL" id="EFH85179.1"/>
    </source>
</evidence>
<dbReference type="PROSITE" id="PS00758">
    <property type="entry name" value="ARGE_DAPE_CPG2_1"/>
    <property type="match status" value="1"/>
</dbReference>
<comment type="similarity">
    <text evidence="2">Belongs to the peptidase M20 family.</text>
</comment>
<comment type="caution">
    <text evidence="10">The sequence shown here is derived from an EMBL/GenBank/DDBJ whole genome shotgun (WGS) entry which is preliminary data.</text>
</comment>
<dbReference type="AlphaFoldDB" id="D6TYV4"/>
<dbReference type="Proteomes" id="UP000004508">
    <property type="component" value="Unassembled WGS sequence"/>
</dbReference>
<dbReference type="EC" id="3.5.3.9" evidence="10"/>
<protein>
    <submittedName>
        <fullName evidence="10">Amidase, hydantoinase/carbamoylase family</fullName>
        <ecNumber evidence="10">3.5.3.9</ecNumber>
    </submittedName>
</protein>
<dbReference type="Gene3D" id="3.30.70.360">
    <property type="match status" value="1"/>
</dbReference>
<comment type="subunit">
    <text evidence="3">Homodimer.</text>
</comment>
<feature type="binding site" evidence="7">
    <location>
        <position position="96"/>
    </location>
    <ligand>
        <name>Zn(2+)</name>
        <dbReference type="ChEBI" id="CHEBI:29105"/>
        <label>1</label>
    </ligand>
</feature>
<evidence type="ECO:0000313" key="11">
    <source>
        <dbReference type="Proteomes" id="UP000004508"/>
    </source>
</evidence>
<dbReference type="Pfam" id="PF07687">
    <property type="entry name" value="M20_dimer"/>
    <property type="match status" value="1"/>
</dbReference>